<dbReference type="RefSeq" id="WP_111527037.1">
    <property type="nucleotide sequence ID" value="NZ_JBHRSG010000001.1"/>
</dbReference>
<dbReference type="OrthoDB" id="9799092at2"/>
<name>A0A328AFH8_9CAUL</name>
<dbReference type="Gene3D" id="3.30.460.10">
    <property type="entry name" value="Beta Polymerase, domain 2"/>
    <property type="match status" value="1"/>
</dbReference>
<dbReference type="EMBL" id="QFYQ01000001">
    <property type="protein sequence ID" value="RAK53285.1"/>
    <property type="molecule type" value="Genomic_DNA"/>
</dbReference>
<dbReference type="PANTHER" id="PTHR34822:SF1">
    <property type="entry name" value="GRPB FAMILY PROTEIN"/>
    <property type="match status" value="1"/>
</dbReference>
<sequence>MSGDRAQLGGVRIAAPDARWAGLFDAERRRLTVLGVFLELEHFGSTAVPGLAAKPVIDILACAPRLADLDAVEPALAALGYRRLDVGFQRRRFYRNDDVGGGAAANLHVVTADRWADKSERLFRDWLIAHPGAAREYADLKDSLARRHAEDMEAYTAAKSAFIQGIVNQARAAQGWPPQTDWSE</sequence>
<dbReference type="PANTHER" id="PTHR34822">
    <property type="entry name" value="GRPB DOMAIN PROTEIN (AFU_ORTHOLOGUE AFUA_1G01530)"/>
    <property type="match status" value="1"/>
</dbReference>
<dbReference type="SUPFAM" id="SSF81301">
    <property type="entry name" value="Nucleotidyltransferase"/>
    <property type="match status" value="1"/>
</dbReference>
<dbReference type="InterPro" id="IPR007344">
    <property type="entry name" value="GrpB/CoaE"/>
</dbReference>
<proteinExistence type="predicted"/>
<dbReference type="Pfam" id="PF04229">
    <property type="entry name" value="GrpB"/>
    <property type="match status" value="1"/>
</dbReference>
<dbReference type="Proteomes" id="UP000249254">
    <property type="component" value="Unassembled WGS sequence"/>
</dbReference>
<gene>
    <name evidence="1" type="ORF">DJ017_01450</name>
</gene>
<evidence type="ECO:0000313" key="2">
    <source>
        <dbReference type="Proteomes" id="UP000249254"/>
    </source>
</evidence>
<keyword evidence="2" id="KW-1185">Reference proteome</keyword>
<dbReference type="InterPro" id="IPR043519">
    <property type="entry name" value="NT_sf"/>
</dbReference>
<protein>
    <submittedName>
        <fullName evidence="1">GrpB family protein</fullName>
    </submittedName>
</protein>
<comment type="caution">
    <text evidence="1">The sequence shown here is derived from an EMBL/GenBank/DDBJ whole genome shotgun (WGS) entry which is preliminary data.</text>
</comment>
<evidence type="ECO:0000313" key="1">
    <source>
        <dbReference type="EMBL" id="RAK53285.1"/>
    </source>
</evidence>
<organism evidence="1 2">
    <name type="scientific">Phenylobacterium soli</name>
    <dbReference type="NCBI Taxonomy" id="2170551"/>
    <lineage>
        <taxon>Bacteria</taxon>
        <taxon>Pseudomonadati</taxon>
        <taxon>Pseudomonadota</taxon>
        <taxon>Alphaproteobacteria</taxon>
        <taxon>Caulobacterales</taxon>
        <taxon>Caulobacteraceae</taxon>
        <taxon>Phenylobacterium</taxon>
    </lineage>
</organism>
<dbReference type="AlphaFoldDB" id="A0A328AFH8"/>
<reference evidence="2" key="1">
    <citation type="submission" date="2018-05" db="EMBL/GenBank/DDBJ databases">
        <authorList>
            <person name="Li X."/>
        </authorList>
    </citation>
    <scope>NUCLEOTIDE SEQUENCE [LARGE SCALE GENOMIC DNA]</scope>
    <source>
        <strain evidence="2">LX32</strain>
    </source>
</reference>
<accession>A0A328AFH8</accession>